<keyword evidence="3 6" id="KW-0812">Transmembrane</keyword>
<feature type="transmembrane region" description="Helical" evidence="6">
    <location>
        <begin position="50"/>
        <end position="74"/>
    </location>
</feature>
<dbReference type="PANTHER" id="PTHR33452:SF1">
    <property type="entry name" value="INNER MEMBRANE PROTEIN YPHA-RELATED"/>
    <property type="match status" value="1"/>
</dbReference>
<reference evidence="7" key="1">
    <citation type="submission" date="2018-05" db="EMBL/GenBank/DDBJ databases">
        <authorList>
            <person name="Lanie J.A."/>
            <person name="Ng W.-L."/>
            <person name="Kazmierczak K.M."/>
            <person name="Andrzejewski T.M."/>
            <person name="Davidsen T.M."/>
            <person name="Wayne K.J."/>
            <person name="Tettelin H."/>
            <person name="Glass J.I."/>
            <person name="Rusch D."/>
            <person name="Podicherti R."/>
            <person name="Tsui H.-C.T."/>
            <person name="Winkler M.E."/>
        </authorList>
    </citation>
    <scope>NUCLEOTIDE SEQUENCE</scope>
</reference>
<dbReference type="PANTHER" id="PTHR33452">
    <property type="entry name" value="OXIDOREDUCTASE CATD-RELATED"/>
    <property type="match status" value="1"/>
</dbReference>
<sequence length="123" mass="13867">MLINHGINKITADTTKWERLGSALTDLIGFEFLSTFFGFMASFSESIGALLILFGLFTRSASVLLFTTMLVASINHLIDNEFPELAILYCILCLVLILSGPGKYSLDYIYFSKYYVRNNVKMK</sequence>
<evidence type="ECO:0000256" key="3">
    <source>
        <dbReference type="ARBA" id="ARBA00022692"/>
    </source>
</evidence>
<protein>
    <recommendedName>
        <fullName evidence="8">DoxX family protein</fullName>
    </recommendedName>
</protein>
<feature type="transmembrane region" description="Helical" evidence="6">
    <location>
        <begin position="20"/>
        <end position="43"/>
    </location>
</feature>
<dbReference type="GO" id="GO:0005886">
    <property type="term" value="C:plasma membrane"/>
    <property type="evidence" value="ECO:0007669"/>
    <property type="project" value="UniProtKB-SubCell"/>
</dbReference>
<evidence type="ECO:0000256" key="6">
    <source>
        <dbReference type="SAM" id="Phobius"/>
    </source>
</evidence>
<evidence type="ECO:0000256" key="1">
    <source>
        <dbReference type="ARBA" id="ARBA00004651"/>
    </source>
</evidence>
<evidence type="ECO:0000256" key="2">
    <source>
        <dbReference type="ARBA" id="ARBA00022475"/>
    </source>
</evidence>
<keyword evidence="5 6" id="KW-0472">Membrane</keyword>
<dbReference type="InterPro" id="IPR032808">
    <property type="entry name" value="DoxX"/>
</dbReference>
<evidence type="ECO:0008006" key="8">
    <source>
        <dbReference type="Google" id="ProtNLM"/>
    </source>
</evidence>
<accession>A0A383ACR1</accession>
<keyword evidence="4 6" id="KW-1133">Transmembrane helix</keyword>
<name>A0A383ACR1_9ZZZZ</name>
<evidence type="ECO:0000313" key="7">
    <source>
        <dbReference type="EMBL" id="SVE05492.1"/>
    </source>
</evidence>
<dbReference type="InterPro" id="IPR051907">
    <property type="entry name" value="DoxX-like_oxidoreductase"/>
</dbReference>
<feature type="transmembrane region" description="Helical" evidence="6">
    <location>
        <begin position="86"/>
        <end position="106"/>
    </location>
</feature>
<dbReference type="Pfam" id="PF07681">
    <property type="entry name" value="DoxX"/>
    <property type="match status" value="1"/>
</dbReference>
<keyword evidence="2" id="KW-1003">Cell membrane</keyword>
<organism evidence="7">
    <name type="scientific">marine metagenome</name>
    <dbReference type="NCBI Taxonomy" id="408172"/>
    <lineage>
        <taxon>unclassified sequences</taxon>
        <taxon>metagenomes</taxon>
        <taxon>ecological metagenomes</taxon>
    </lineage>
</organism>
<proteinExistence type="predicted"/>
<comment type="subcellular location">
    <subcellularLocation>
        <location evidence="1">Cell membrane</location>
        <topology evidence="1">Multi-pass membrane protein</topology>
    </subcellularLocation>
</comment>
<gene>
    <name evidence="7" type="ORF">METZ01_LOCUS458346</name>
</gene>
<evidence type="ECO:0000256" key="4">
    <source>
        <dbReference type="ARBA" id="ARBA00022989"/>
    </source>
</evidence>
<dbReference type="EMBL" id="UINC01191048">
    <property type="protein sequence ID" value="SVE05492.1"/>
    <property type="molecule type" value="Genomic_DNA"/>
</dbReference>
<evidence type="ECO:0000256" key="5">
    <source>
        <dbReference type="ARBA" id="ARBA00023136"/>
    </source>
</evidence>
<dbReference type="AlphaFoldDB" id="A0A383ACR1"/>